<evidence type="ECO:0000256" key="6">
    <source>
        <dbReference type="ARBA" id="ARBA00023133"/>
    </source>
</evidence>
<comment type="subunit">
    <text evidence="3">Homodimer.</text>
</comment>
<dbReference type="FunFam" id="3.40.1500.10:FF:000002">
    <property type="entry name" value="oxygen-dependent coproporphyrinogen-III oxidase, mitochondrial"/>
    <property type="match status" value="1"/>
</dbReference>
<evidence type="ECO:0000313" key="9">
    <source>
        <dbReference type="EMBL" id="KAK4306879.1"/>
    </source>
</evidence>
<evidence type="ECO:0000313" key="8">
    <source>
        <dbReference type="EMBL" id="KAK4300243.1"/>
    </source>
</evidence>
<organism evidence="8 10">
    <name type="scientific">Petrolisthes manimaculis</name>
    <dbReference type="NCBI Taxonomy" id="1843537"/>
    <lineage>
        <taxon>Eukaryota</taxon>
        <taxon>Metazoa</taxon>
        <taxon>Ecdysozoa</taxon>
        <taxon>Arthropoda</taxon>
        <taxon>Crustacea</taxon>
        <taxon>Multicrustacea</taxon>
        <taxon>Malacostraca</taxon>
        <taxon>Eumalacostraca</taxon>
        <taxon>Eucarida</taxon>
        <taxon>Decapoda</taxon>
        <taxon>Pleocyemata</taxon>
        <taxon>Anomura</taxon>
        <taxon>Galatheoidea</taxon>
        <taxon>Porcellanidae</taxon>
        <taxon>Petrolisthes</taxon>
    </lineage>
</organism>
<keyword evidence="5" id="KW-0560">Oxidoreductase</keyword>
<dbReference type="EC" id="1.3.3.3" evidence="4"/>
<evidence type="ECO:0000256" key="1">
    <source>
        <dbReference type="ARBA" id="ARBA00005168"/>
    </source>
</evidence>
<comment type="pathway">
    <text evidence="1">Porphyrin-containing compound metabolism; protoporphyrin-IX biosynthesis; protoporphyrinogen-IX from coproporphyrinogen-III (O2 route): step 1/1.</text>
</comment>
<reference evidence="8" key="1">
    <citation type="submission" date="2023-11" db="EMBL/GenBank/DDBJ databases">
        <title>Genome assemblies of two species of porcelain crab, Petrolisthes cinctipes and Petrolisthes manimaculis (Anomura: Porcellanidae).</title>
        <authorList>
            <person name="Angst P."/>
        </authorList>
    </citation>
    <scope>NUCLEOTIDE SEQUENCE</scope>
    <source>
        <strain evidence="8">PB745_02</strain>
        <tissue evidence="8">Gill</tissue>
    </source>
</reference>
<dbReference type="InterPro" id="IPR036406">
    <property type="entry name" value="Coprogen_oxidase_aer_sf"/>
</dbReference>
<dbReference type="NCBIfam" id="NF003727">
    <property type="entry name" value="PRK05330.1"/>
    <property type="match status" value="1"/>
</dbReference>
<comment type="caution">
    <text evidence="8">The sequence shown here is derived from an EMBL/GenBank/DDBJ whole genome shotgun (WGS) entry which is preliminary data.</text>
</comment>
<protein>
    <recommendedName>
        <fullName evidence="4">coproporphyrinogen oxidase</fullName>
        <ecNumber evidence="4">1.3.3.3</ecNumber>
    </recommendedName>
</protein>
<dbReference type="InterPro" id="IPR018375">
    <property type="entry name" value="Coprogen_oxidase_CS"/>
</dbReference>
<dbReference type="GO" id="GO:0004109">
    <property type="term" value="F:coproporphyrinogen oxidase activity"/>
    <property type="evidence" value="ECO:0007669"/>
    <property type="project" value="UniProtKB-EC"/>
</dbReference>
<gene>
    <name evidence="9" type="ORF">Pmani_021329</name>
    <name evidence="8" type="ORF">Pmani_027542</name>
</gene>
<keyword evidence="6" id="KW-0350">Heme biosynthesis</keyword>
<dbReference type="PANTHER" id="PTHR10755:SF0">
    <property type="entry name" value="OXYGEN-DEPENDENT COPROPORPHYRINOGEN-III OXIDASE, MITOCHONDRIAL"/>
    <property type="match status" value="1"/>
</dbReference>
<sequence>MDAQYFLLLFNQRCIMASQLFRVALRRTITTVAAIKTPSTIKAVRYVGPSLVVSGGVFLYSFWPGGGHVSAAQKETTTIDTAQFMAAPITQLDTLEANQDDTKTKMELLILRIQTEFCRALEREEVGQKFLVDRWQRHNPKEGGGITCVLQDGATFEKAGVNITVMFAPLSKQLQASMRARGKTLPEDKQFTFFAAGISSVIHPRNPHVPTIHFNYRYFEMQDQDGNNKHWWFGGGTDLTPYYLVEDDVKLFHGTLKGACDRHNPTYYSRFKKWCDDYFFIKYRGERRGVGGIFFDDLEADKPEDVFGFVKDCAEAVIPSYLPLVKRHKLDVVSEDQRRWQLLRRGRYVEFNLVYDRGTKFGFATPNARIESILMSLPLHARWEYMHQPEPGSPEYKITEVLKNPKDWV</sequence>
<evidence type="ECO:0000313" key="10">
    <source>
        <dbReference type="Proteomes" id="UP001292094"/>
    </source>
</evidence>
<dbReference type="GO" id="GO:0005737">
    <property type="term" value="C:cytoplasm"/>
    <property type="evidence" value="ECO:0007669"/>
    <property type="project" value="TreeGrafter"/>
</dbReference>
<keyword evidence="7" id="KW-0627">Porphyrin biosynthesis</keyword>
<dbReference type="PROSITE" id="PS01021">
    <property type="entry name" value="COPROGEN_OXIDASE"/>
    <property type="match status" value="1"/>
</dbReference>
<evidence type="ECO:0000256" key="5">
    <source>
        <dbReference type="ARBA" id="ARBA00023002"/>
    </source>
</evidence>
<dbReference type="SUPFAM" id="SSF102886">
    <property type="entry name" value="Coproporphyrinogen III oxidase"/>
    <property type="match status" value="1"/>
</dbReference>
<dbReference type="PRINTS" id="PR00073">
    <property type="entry name" value="COPRGNOXDASE"/>
</dbReference>
<dbReference type="InterPro" id="IPR001260">
    <property type="entry name" value="Coprogen_oxidase_aer"/>
</dbReference>
<dbReference type="EMBL" id="JAWZYT010002079">
    <property type="protein sequence ID" value="KAK4306879.1"/>
    <property type="molecule type" value="Genomic_DNA"/>
</dbReference>
<dbReference type="PANTHER" id="PTHR10755">
    <property type="entry name" value="COPROPORPHYRINOGEN III OXIDASE, MITOCHONDRIAL"/>
    <property type="match status" value="1"/>
</dbReference>
<accession>A0AAE1TVN2</accession>
<dbReference type="Pfam" id="PF01218">
    <property type="entry name" value="Coprogen_oxidas"/>
    <property type="match status" value="1"/>
</dbReference>
<evidence type="ECO:0000256" key="7">
    <source>
        <dbReference type="ARBA" id="ARBA00023244"/>
    </source>
</evidence>
<evidence type="ECO:0000256" key="4">
    <source>
        <dbReference type="ARBA" id="ARBA00012869"/>
    </source>
</evidence>
<name>A0AAE1TVN2_9EUCA</name>
<dbReference type="Proteomes" id="UP001292094">
    <property type="component" value="Unassembled WGS sequence"/>
</dbReference>
<comment type="similarity">
    <text evidence="2">Belongs to the aerobic coproporphyrinogen-III oxidase family.</text>
</comment>
<dbReference type="Gene3D" id="3.40.1500.10">
    <property type="entry name" value="Coproporphyrinogen III oxidase, aerobic"/>
    <property type="match status" value="1"/>
</dbReference>
<dbReference type="GO" id="GO:0006782">
    <property type="term" value="P:protoporphyrinogen IX biosynthetic process"/>
    <property type="evidence" value="ECO:0007669"/>
    <property type="project" value="TreeGrafter"/>
</dbReference>
<dbReference type="AlphaFoldDB" id="A0AAE1TVN2"/>
<keyword evidence="10" id="KW-1185">Reference proteome</keyword>
<evidence type="ECO:0000256" key="3">
    <source>
        <dbReference type="ARBA" id="ARBA00011738"/>
    </source>
</evidence>
<dbReference type="EMBL" id="JAWZYT010003092">
    <property type="protein sequence ID" value="KAK4300243.1"/>
    <property type="molecule type" value="Genomic_DNA"/>
</dbReference>
<evidence type="ECO:0000256" key="2">
    <source>
        <dbReference type="ARBA" id="ARBA00010644"/>
    </source>
</evidence>
<proteinExistence type="inferred from homology"/>